<dbReference type="OrthoDB" id="3213216at2"/>
<dbReference type="STRING" id="1193182.BN11_4220009"/>
<feature type="domain" description="Mycothiol-dependent maleylpyruvate isomerase metal-binding" evidence="1">
    <location>
        <begin position="20"/>
        <end position="169"/>
    </location>
</feature>
<evidence type="ECO:0000259" key="1">
    <source>
        <dbReference type="Pfam" id="PF11716"/>
    </source>
</evidence>
<organism evidence="2 3">
    <name type="scientific">Nostocoides australiense Ben110</name>
    <dbReference type="NCBI Taxonomy" id="1193182"/>
    <lineage>
        <taxon>Bacteria</taxon>
        <taxon>Bacillati</taxon>
        <taxon>Actinomycetota</taxon>
        <taxon>Actinomycetes</taxon>
        <taxon>Micrococcales</taxon>
        <taxon>Intrasporangiaceae</taxon>
        <taxon>Nostocoides</taxon>
    </lineage>
</organism>
<keyword evidence="3" id="KW-1185">Reference proteome</keyword>
<evidence type="ECO:0000313" key="2">
    <source>
        <dbReference type="EMBL" id="CCH74310.1"/>
    </source>
</evidence>
<dbReference type="EMBL" id="CAJA01000360">
    <property type="protein sequence ID" value="CCH74310.1"/>
    <property type="molecule type" value="Genomic_DNA"/>
</dbReference>
<dbReference type="InterPro" id="IPR034660">
    <property type="entry name" value="DinB/YfiT-like"/>
</dbReference>
<dbReference type="AlphaFoldDB" id="W6JZZ3"/>
<dbReference type="SUPFAM" id="SSF109854">
    <property type="entry name" value="DinB/YfiT-like putative metalloenzymes"/>
    <property type="match status" value="1"/>
</dbReference>
<proteinExistence type="predicted"/>
<sequence>MTAGEVPMRVNRDAAFVEAAAIATDLIARPVIAGRWEEPSALPRMTIGMLTCHLGRQFVRSYQILSTPAAEGADLLDSAHEHYRRASWVTARSLDDPAMTRDLDTEDARAGFEAMVQRSLTAFTDVTSLLRSGAAQDPVTIPWQGWSLRRDDYLLTRLVEIVVHSDDLAHSIGVATPEFPSAAYQPVLHLLADLAAGRHGQSALISALARRERRPEEISAF</sequence>
<evidence type="ECO:0000313" key="3">
    <source>
        <dbReference type="Proteomes" id="UP000035763"/>
    </source>
</evidence>
<accession>W6JZZ3</accession>
<dbReference type="Pfam" id="PF11716">
    <property type="entry name" value="MDMPI_N"/>
    <property type="match status" value="1"/>
</dbReference>
<reference evidence="2 3" key="1">
    <citation type="journal article" date="2013" name="ISME J.">
        <title>A metabolic model for members of the genus Tetrasphaera involved in enhanced biological phosphorus removal.</title>
        <authorList>
            <person name="Kristiansen R."/>
            <person name="Nguyen H.T.T."/>
            <person name="Saunders A.M."/>
            <person name="Nielsen J.L."/>
            <person name="Wimmer R."/>
            <person name="Le V.Q."/>
            <person name="McIlroy S.J."/>
            <person name="Petrovski S."/>
            <person name="Seviour R.J."/>
            <person name="Calteau A."/>
            <person name="Nielsen K.L."/>
            <person name="Nielsen P.H."/>
        </authorList>
    </citation>
    <scope>NUCLEOTIDE SEQUENCE [LARGE SCALE GENOMIC DNA]</scope>
    <source>
        <strain evidence="2 3">Ben110</strain>
    </source>
</reference>
<dbReference type="GO" id="GO:0046872">
    <property type="term" value="F:metal ion binding"/>
    <property type="evidence" value="ECO:0007669"/>
    <property type="project" value="InterPro"/>
</dbReference>
<name>W6JZZ3_9MICO</name>
<dbReference type="InterPro" id="IPR024344">
    <property type="entry name" value="MDMPI_metal-binding"/>
</dbReference>
<gene>
    <name evidence="2" type="ORF">BN11_4220009</name>
</gene>
<dbReference type="Gene3D" id="1.20.120.450">
    <property type="entry name" value="dinb family like domain"/>
    <property type="match status" value="1"/>
</dbReference>
<protein>
    <recommendedName>
        <fullName evidence="1">Mycothiol-dependent maleylpyruvate isomerase metal-binding domain-containing protein</fullName>
    </recommendedName>
</protein>
<dbReference type="Proteomes" id="UP000035763">
    <property type="component" value="Unassembled WGS sequence"/>
</dbReference>
<comment type="caution">
    <text evidence="2">The sequence shown here is derived from an EMBL/GenBank/DDBJ whole genome shotgun (WGS) entry which is preliminary data.</text>
</comment>